<sequence length="72" mass="7503">MWEESLSGPNVRVSIRPRTARDFPGASGRLTADWAGAGGARGAGSADALVVGWIIKPGNGFRMARDASFRGS</sequence>
<protein>
    <submittedName>
        <fullName evidence="1">Uncharacterized protein</fullName>
    </submittedName>
</protein>
<evidence type="ECO:0000313" key="1">
    <source>
        <dbReference type="EMBL" id="GHH53244.1"/>
    </source>
</evidence>
<organism evidence="1 2">
    <name type="scientific">Lentzea cavernae</name>
    <dbReference type="NCBI Taxonomy" id="2020703"/>
    <lineage>
        <taxon>Bacteria</taxon>
        <taxon>Bacillati</taxon>
        <taxon>Actinomycetota</taxon>
        <taxon>Actinomycetes</taxon>
        <taxon>Pseudonocardiales</taxon>
        <taxon>Pseudonocardiaceae</taxon>
        <taxon>Lentzea</taxon>
    </lineage>
</organism>
<dbReference type="EMBL" id="BNAR01000012">
    <property type="protein sequence ID" value="GHH53244.1"/>
    <property type="molecule type" value="Genomic_DNA"/>
</dbReference>
<proteinExistence type="predicted"/>
<gene>
    <name evidence="1" type="ORF">GCM10017774_66450</name>
</gene>
<reference evidence="2" key="1">
    <citation type="journal article" date="2019" name="Int. J. Syst. Evol. Microbiol.">
        <title>The Global Catalogue of Microorganisms (GCM) 10K type strain sequencing project: providing services to taxonomists for standard genome sequencing and annotation.</title>
        <authorList>
            <consortium name="The Broad Institute Genomics Platform"/>
            <consortium name="The Broad Institute Genome Sequencing Center for Infectious Disease"/>
            <person name="Wu L."/>
            <person name="Ma J."/>
        </authorList>
    </citation>
    <scope>NUCLEOTIDE SEQUENCE [LARGE SCALE GENOMIC DNA]</scope>
    <source>
        <strain evidence="2">CGMCC 4.7367</strain>
    </source>
</reference>
<evidence type="ECO:0000313" key="2">
    <source>
        <dbReference type="Proteomes" id="UP000605568"/>
    </source>
</evidence>
<dbReference type="Proteomes" id="UP000605568">
    <property type="component" value="Unassembled WGS sequence"/>
</dbReference>
<name>A0ABQ3MQN8_9PSEU</name>
<comment type="caution">
    <text evidence="1">The sequence shown here is derived from an EMBL/GenBank/DDBJ whole genome shotgun (WGS) entry which is preliminary data.</text>
</comment>
<keyword evidence="2" id="KW-1185">Reference proteome</keyword>
<accession>A0ABQ3MQN8</accession>